<dbReference type="AlphaFoldDB" id="A0A840UAZ8"/>
<reference evidence="9 10" key="1">
    <citation type="submission" date="2020-08" db="EMBL/GenBank/DDBJ databases">
        <title>Genomic Encyclopedia of Type Strains, Phase IV (KMG-IV): sequencing the most valuable type-strain genomes for metagenomic binning, comparative biology and taxonomic classification.</title>
        <authorList>
            <person name="Goeker M."/>
        </authorList>
    </citation>
    <scope>NUCLEOTIDE SEQUENCE [LARGE SCALE GENOMIC DNA]</scope>
    <source>
        <strain evidence="9 10">DSM 22359</strain>
    </source>
</reference>
<dbReference type="InterPro" id="IPR006145">
    <property type="entry name" value="PsdUridine_synth_RsuA/RluA"/>
</dbReference>
<dbReference type="PANTHER" id="PTHR47683">
    <property type="entry name" value="PSEUDOURIDINE SYNTHASE FAMILY PROTEIN-RELATED"/>
    <property type="match status" value="1"/>
</dbReference>
<dbReference type="GO" id="GO:0160136">
    <property type="term" value="F:16S rRNA pseudouridine(516) synthase activity"/>
    <property type="evidence" value="ECO:0007669"/>
    <property type="project" value="UniProtKB-EC"/>
</dbReference>
<dbReference type="NCBIfam" id="TIGR00093">
    <property type="entry name" value="pseudouridine synthase"/>
    <property type="match status" value="1"/>
</dbReference>
<dbReference type="Gene3D" id="3.30.70.580">
    <property type="entry name" value="Pseudouridine synthase I, catalytic domain, N-terminal subdomain"/>
    <property type="match status" value="1"/>
</dbReference>
<keyword evidence="10" id="KW-1185">Reference proteome</keyword>
<dbReference type="CDD" id="cd02553">
    <property type="entry name" value="PseudoU_synth_RsuA"/>
    <property type="match status" value="1"/>
</dbReference>
<dbReference type="PROSITE" id="PS50889">
    <property type="entry name" value="S4"/>
    <property type="match status" value="1"/>
</dbReference>
<dbReference type="GO" id="GO:0000455">
    <property type="term" value="P:enzyme-directed rRNA pseudouridine synthesis"/>
    <property type="evidence" value="ECO:0007669"/>
    <property type="project" value="UniProtKB-ARBA"/>
</dbReference>
<evidence type="ECO:0000313" key="10">
    <source>
        <dbReference type="Proteomes" id="UP000591735"/>
    </source>
</evidence>
<dbReference type="EMBL" id="JACHFE010000001">
    <property type="protein sequence ID" value="MBB5319695.1"/>
    <property type="molecule type" value="Genomic_DNA"/>
</dbReference>
<dbReference type="InterPro" id="IPR042092">
    <property type="entry name" value="PsdUridine_s_RsuA/RluB/E/F_cat"/>
</dbReference>
<dbReference type="InterPro" id="IPR020094">
    <property type="entry name" value="TruA/RsuA/RluB/E/F_N"/>
</dbReference>
<evidence type="ECO:0000313" key="9">
    <source>
        <dbReference type="EMBL" id="MBB5319695.1"/>
    </source>
</evidence>
<dbReference type="Pfam" id="PF00849">
    <property type="entry name" value="PseudoU_synth_2"/>
    <property type="match status" value="1"/>
</dbReference>
<evidence type="ECO:0000256" key="7">
    <source>
        <dbReference type="RuleBase" id="RU003887"/>
    </source>
</evidence>
<dbReference type="Pfam" id="PF01479">
    <property type="entry name" value="S4"/>
    <property type="match status" value="1"/>
</dbReference>
<protein>
    <recommendedName>
        <fullName evidence="7">Pseudouridine synthase</fullName>
        <ecNumber evidence="7">5.4.99.-</ecNumber>
    </recommendedName>
</protein>
<dbReference type="SMART" id="SM00363">
    <property type="entry name" value="S4"/>
    <property type="match status" value="1"/>
</dbReference>
<dbReference type="SUPFAM" id="SSF55174">
    <property type="entry name" value="Alpha-L RNA-binding motif"/>
    <property type="match status" value="1"/>
</dbReference>
<feature type="domain" description="RNA-binding S4" evidence="8">
    <location>
        <begin position="1"/>
        <end position="68"/>
    </location>
</feature>
<evidence type="ECO:0000256" key="5">
    <source>
        <dbReference type="ARBA" id="ARBA00037590"/>
    </source>
</evidence>
<dbReference type="Proteomes" id="UP000591735">
    <property type="component" value="Unassembled WGS sequence"/>
</dbReference>
<evidence type="ECO:0000256" key="2">
    <source>
        <dbReference type="ARBA" id="ARBA00022884"/>
    </source>
</evidence>
<comment type="similarity">
    <text evidence="1 7">Belongs to the pseudouridine synthase RsuA family.</text>
</comment>
<evidence type="ECO:0000259" key="8">
    <source>
        <dbReference type="SMART" id="SM00363"/>
    </source>
</evidence>
<name>A0A840UAZ8_9GAMM</name>
<dbReference type="Gene3D" id="3.10.290.10">
    <property type="entry name" value="RNA-binding S4 domain"/>
    <property type="match status" value="1"/>
</dbReference>
<comment type="function">
    <text evidence="5">Responsible for synthesis of pseudouridine from uracil-516 in 16S ribosomal RNA.</text>
</comment>
<dbReference type="CDD" id="cd00165">
    <property type="entry name" value="S4"/>
    <property type="match status" value="1"/>
</dbReference>
<sequence>MRLDQYVSSSSPLSRKEAKRAIMAGRIRVNGPPCKLARQQVQEHDEVLFDGAPLTLPGESYLMINKPAGTLSATTDSDQPTVLDLLPPELAAGLHVVGRLDKDTTGLLLLTTDGQWSHTVTSPRRECPKCYRVDLAEPLTEQSRQQLEQGVMLKGESARTRPAAVAELSGRQILLTIHEGRYHQVKRMLAAVGNHVTGLHRQSIGSIALDPDLPAGGYRHLTQAEIDAVAG</sequence>
<comment type="caution">
    <text evidence="9">The sequence shown here is derived from an EMBL/GenBank/DDBJ whole genome shotgun (WGS) entry which is preliminary data.</text>
</comment>
<evidence type="ECO:0000256" key="6">
    <source>
        <dbReference type="PROSITE-ProRule" id="PRU00182"/>
    </source>
</evidence>
<accession>A0A840UAZ8</accession>
<dbReference type="InterPro" id="IPR002942">
    <property type="entry name" value="S4_RNA-bd"/>
</dbReference>
<dbReference type="InterPro" id="IPR020103">
    <property type="entry name" value="PsdUridine_synth_cat_dom_sf"/>
</dbReference>
<keyword evidence="2 6" id="KW-0694">RNA-binding</keyword>
<dbReference type="FunFam" id="3.30.70.1560:FF:000001">
    <property type="entry name" value="Pseudouridine synthase"/>
    <property type="match status" value="1"/>
</dbReference>
<dbReference type="InterPro" id="IPR036986">
    <property type="entry name" value="S4_RNA-bd_sf"/>
</dbReference>
<organism evidence="9 10">
    <name type="scientific">Marinobacter oulmenensis</name>
    <dbReference type="NCBI Taxonomy" id="643747"/>
    <lineage>
        <taxon>Bacteria</taxon>
        <taxon>Pseudomonadati</taxon>
        <taxon>Pseudomonadota</taxon>
        <taxon>Gammaproteobacteria</taxon>
        <taxon>Pseudomonadales</taxon>
        <taxon>Marinobacteraceae</taxon>
        <taxon>Marinobacter</taxon>
    </lineage>
</organism>
<dbReference type="RefSeq" id="WP_183698792.1">
    <property type="nucleotide sequence ID" value="NZ_JACHFE010000001.1"/>
</dbReference>
<gene>
    <name evidence="9" type="ORF">HNR38_000163</name>
</gene>
<dbReference type="Gene3D" id="3.30.70.1560">
    <property type="entry name" value="Alpha-L RNA-binding motif"/>
    <property type="match status" value="1"/>
</dbReference>
<keyword evidence="3 7" id="KW-0413">Isomerase</keyword>
<evidence type="ECO:0000256" key="1">
    <source>
        <dbReference type="ARBA" id="ARBA00008348"/>
    </source>
</evidence>
<proteinExistence type="inferred from homology"/>
<dbReference type="PANTHER" id="PTHR47683:SF4">
    <property type="entry name" value="PSEUDOURIDINE SYNTHASE"/>
    <property type="match status" value="1"/>
</dbReference>
<dbReference type="InterPro" id="IPR000748">
    <property type="entry name" value="PsdUridine_synth_RsuA/RluB/E/F"/>
</dbReference>
<evidence type="ECO:0000256" key="4">
    <source>
        <dbReference type="ARBA" id="ARBA00036749"/>
    </source>
</evidence>
<dbReference type="InterPro" id="IPR018496">
    <property type="entry name" value="PsdUridine_synth_RsuA/RluB_CS"/>
</dbReference>
<dbReference type="SUPFAM" id="SSF55120">
    <property type="entry name" value="Pseudouridine synthase"/>
    <property type="match status" value="1"/>
</dbReference>
<dbReference type="GO" id="GO:0005829">
    <property type="term" value="C:cytosol"/>
    <property type="evidence" value="ECO:0007669"/>
    <property type="project" value="UniProtKB-ARBA"/>
</dbReference>
<dbReference type="GO" id="GO:0003723">
    <property type="term" value="F:RNA binding"/>
    <property type="evidence" value="ECO:0007669"/>
    <property type="project" value="UniProtKB-KW"/>
</dbReference>
<comment type="catalytic activity">
    <reaction evidence="4">
        <text>uridine(516) in 16S rRNA = pseudouridine(516) in 16S rRNA</text>
        <dbReference type="Rhea" id="RHEA:38867"/>
        <dbReference type="Rhea" id="RHEA-COMP:10089"/>
        <dbReference type="Rhea" id="RHEA-COMP:10090"/>
        <dbReference type="ChEBI" id="CHEBI:65314"/>
        <dbReference type="ChEBI" id="CHEBI:65315"/>
        <dbReference type="EC" id="5.4.99.19"/>
    </reaction>
</comment>
<dbReference type="InterPro" id="IPR050343">
    <property type="entry name" value="RsuA_PseudoU_synthase"/>
</dbReference>
<dbReference type="EC" id="5.4.99.-" evidence="7"/>
<evidence type="ECO:0000256" key="3">
    <source>
        <dbReference type="ARBA" id="ARBA00023235"/>
    </source>
</evidence>
<dbReference type="PROSITE" id="PS01149">
    <property type="entry name" value="PSI_RSU"/>
    <property type="match status" value="1"/>
</dbReference>